<comment type="similarity">
    <text evidence="1">Belongs to the PrpF family.</text>
</comment>
<evidence type="ECO:0000313" key="4">
    <source>
        <dbReference type="EMBL" id="RMI26964.1"/>
    </source>
</evidence>
<proteinExistence type="inferred from homology"/>
<gene>
    <name evidence="3" type="ORF">D6Z83_07845</name>
    <name evidence="4" type="ORF">EBE87_00830</name>
</gene>
<dbReference type="InParanoid" id="A0A3A9K049"/>
<dbReference type="EMBL" id="RAQU01000034">
    <property type="protein sequence ID" value="RKK04729.1"/>
    <property type="molecule type" value="Genomic_DNA"/>
</dbReference>
<sequence>MQIRIPCVLMRGGTSRGPYFLAAHLPAEPAARDAMLLAALGSPHPLQIDGIGGGNSLTSKVAIVGPSAEPEVDVEYLFAQVSTDRGVVDTRPNCGNMLAGVGPFAIESGLVTPQHPETLVRIRNRNTGALVDAVVQTPGGQVTYDGEASIPGVPGTAAPIALRFRHVAGSKTGALFPTGHRVEEIDGIPVTLIDGAMPMMLVEATRLGTEATLAPAAIEANPVLMARIEALRLEAGRRMGLGDVSSSVIPKPALLGPGTDGATVTARYLTPHAVHSAMAVTGGITLAIATRLPGTVAAPLAADAGEDVRIAHPAGTLSIGLSLEGDTVHWASVLRTARRIFEGHLLLPRPASPAAALPLAAE</sequence>
<dbReference type="FunCoup" id="A0A3A9K049">
    <property type="interactions" value="70"/>
</dbReference>
<evidence type="ECO:0000313" key="3">
    <source>
        <dbReference type="EMBL" id="RKK04729.1"/>
    </source>
</evidence>
<organism evidence="3 6">
    <name type="scientific">Teichococcus wenyumeiae</name>
    <dbReference type="NCBI Taxonomy" id="2478470"/>
    <lineage>
        <taxon>Bacteria</taxon>
        <taxon>Pseudomonadati</taxon>
        <taxon>Pseudomonadota</taxon>
        <taxon>Alphaproteobacteria</taxon>
        <taxon>Acetobacterales</taxon>
        <taxon>Roseomonadaceae</taxon>
        <taxon>Roseomonas</taxon>
    </lineage>
</organism>
<reference evidence="3 6" key="1">
    <citation type="submission" date="2018-09" db="EMBL/GenBank/DDBJ databases">
        <title>Roseomonas sp. nov., isolated from feces of Tibetan antelopes in the Qinghai-Tibet plateau, China.</title>
        <authorList>
            <person name="Tian Z."/>
        </authorList>
    </citation>
    <scope>NUCLEOTIDE SEQUENCE [LARGE SCALE GENOMIC DNA]</scope>
    <source>
        <strain evidence="4 5">Z23</strain>
        <strain evidence="3 6">Z24</strain>
    </source>
</reference>
<dbReference type="Proteomes" id="UP000278036">
    <property type="component" value="Unassembled WGS sequence"/>
</dbReference>
<keyword evidence="5" id="KW-1185">Reference proteome</keyword>
<dbReference type="EMBL" id="RFLX01000001">
    <property type="protein sequence ID" value="RMI26964.1"/>
    <property type="molecule type" value="Genomic_DNA"/>
</dbReference>
<dbReference type="RefSeq" id="WP_120637775.1">
    <property type="nucleotide sequence ID" value="NZ_RAQU01000034.1"/>
</dbReference>
<protein>
    <submittedName>
        <fullName evidence="3">4-oxalomesaconate tautomerase</fullName>
        <ecNumber evidence="3">5.3.2.8</ecNumber>
    </submittedName>
</protein>
<dbReference type="EC" id="5.3.2.8" evidence="3"/>
<accession>A0A3A9K049</accession>
<comment type="caution">
    <text evidence="3">The sequence shown here is derived from an EMBL/GenBank/DDBJ whole genome shotgun (WGS) entry which is preliminary data.</text>
</comment>
<keyword evidence="2 3" id="KW-0413">Isomerase</keyword>
<dbReference type="Proteomes" id="UP000274097">
    <property type="component" value="Unassembled WGS sequence"/>
</dbReference>
<dbReference type="Gene3D" id="3.10.310.10">
    <property type="entry name" value="Diaminopimelate Epimerase, Chain A, domain 1"/>
    <property type="match status" value="2"/>
</dbReference>
<dbReference type="NCBIfam" id="NF033377">
    <property type="entry name" value="OMA_tautomer"/>
    <property type="match status" value="1"/>
</dbReference>
<name>A0A3A9K049_9PROT</name>
<dbReference type="AlphaFoldDB" id="A0A3A9K049"/>
<dbReference type="PANTHER" id="PTHR43709:SF3">
    <property type="entry name" value="ISOMERASE YBHH-RELATED"/>
    <property type="match status" value="1"/>
</dbReference>
<dbReference type="InterPro" id="IPR007400">
    <property type="entry name" value="PrpF-like"/>
</dbReference>
<dbReference type="OrthoDB" id="9779763at2"/>
<dbReference type="InterPro" id="IPR047687">
    <property type="entry name" value="OMA_tautomer-like"/>
</dbReference>
<dbReference type="Pfam" id="PF04303">
    <property type="entry name" value="PrpF"/>
    <property type="match status" value="1"/>
</dbReference>
<dbReference type="PANTHER" id="PTHR43709">
    <property type="entry name" value="ACONITATE ISOMERASE-RELATED"/>
    <property type="match status" value="1"/>
</dbReference>
<evidence type="ECO:0000313" key="6">
    <source>
        <dbReference type="Proteomes" id="UP000278036"/>
    </source>
</evidence>
<evidence type="ECO:0000313" key="5">
    <source>
        <dbReference type="Proteomes" id="UP000274097"/>
    </source>
</evidence>
<evidence type="ECO:0000256" key="2">
    <source>
        <dbReference type="ARBA" id="ARBA00023235"/>
    </source>
</evidence>
<evidence type="ECO:0000256" key="1">
    <source>
        <dbReference type="ARBA" id="ARBA00007673"/>
    </source>
</evidence>
<dbReference type="GO" id="GO:0016853">
    <property type="term" value="F:isomerase activity"/>
    <property type="evidence" value="ECO:0007669"/>
    <property type="project" value="UniProtKB-KW"/>
</dbReference>
<dbReference type="SUPFAM" id="SSF54506">
    <property type="entry name" value="Diaminopimelate epimerase-like"/>
    <property type="match status" value="2"/>
</dbReference>